<dbReference type="Pfam" id="PF08122">
    <property type="entry name" value="NDUF_B12"/>
    <property type="match status" value="1"/>
</dbReference>
<keyword evidence="10" id="KW-0496">Mitochondrion</keyword>
<keyword evidence="11 12" id="KW-0472">Membrane</keyword>
<dbReference type="RefSeq" id="XP_025597613.1">
    <property type="nucleotide sequence ID" value="XM_025740247.1"/>
</dbReference>
<evidence type="ECO:0000256" key="11">
    <source>
        <dbReference type="ARBA" id="ARBA00023136"/>
    </source>
</evidence>
<evidence type="ECO:0000256" key="9">
    <source>
        <dbReference type="ARBA" id="ARBA00022989"/>
    </source>
</evidence>
<dbReference type="Proteomes" id="UP000245946">
    <property type="component" value="Unassembled WGS sequence"/>
</dbReference>
<evidence type="ECO:0000256" key="6">
    <source>
        <dbReference type="ARBA" id="ARBA00022692"/>
    </source>
</evidence>
<comment type="function">
    <text evidence="1">Accessory subunit of the mitochondrial membrane respiratory chain NADH dehydrogenase (Complex I), that is believed not to be involved in catalysis. Complex I functions in the transfer of electrons from NADH to the respiratory chain. The immediate electron acceptor for the enzyme is believed to be ubiquinone.</text>
</comment>
<keyword evidence="14" id="KW-1185">Reference proteome</keyword>
<comment type="subcellular location">
    <subcellularLocation>
        <location evidence="2">Mitochondrion inner membrane</location>
        <topology evidence="2">Single-pass membrane protein</topology>
        <orientation evidence="2">Matrix side</orientation>
    </subcellularLocation>
</comment>
<comment type="similarity">
    <text evidence="3">Belongs to the complex I NDUFB3 subunit family.</text>
</comment>
<dbReference type="GeneID" id="37267793"/>
<dbReference type="PANTHER" id="PTHR15082">
    <property type="entry name" value="NADH-UBIQUINONE OXIDOREDUCTASE B12 SUBUNIT"/>
    <property type="match status" value="1"/>
</dbReference>
<evidence type="ECO:0000313" key="13">
    <source>
        <dbReference type="EMBL" id="PWN97334.1"/>
    </source>
</evidence>
<keyword evidence="8" id="KW-0249">Electron transport</keyword>
<dbReference type="PANTHER" id="PTHR15082:SF2">
    <property type="entry name" value="NADH DEHYDROGENASE [UBIQUINONE] 1 BETA SUBCOMPLEX SUBUNIT 3"/>
    <property type="match status" value="1"/>
</dbReference>
<evidence type="ECO:0008006" key="15">
    <source>
        <dbReference type="Google" id="ProtNLM"/>
    </source>
</evidence>
<evidence type="ECO:0000256" key="2">
    <source>
        <dbReference type="ARBA" id="ARBA00004298"/>
    </source>
</evidence>
<gene>
    <name evidence="13" type="ORF">FA09DRAFT_298446</name>
</gene>
<evidence type="ECO:0000256" key="5">
    <source>
        <dbReference type="ARBA" id="ARBA00022660"/>
    </source>
</evidence>
<keyword evidence="5" id="KW-0679">Respiratory chain</keyword>
<evidence type="ECO:0000256" key="10">
    <source>
        <dbReference type="ARBA" id="ARBA00023128"/>
    </source>
</evidence>
<evidence type="ECO:0000256" key="8">
    <source>
        <dbReference type="ARBA" id="ARBA00022982"/>
    </source>
</evidence>
<keyword evidence="4" id="KW-0813">Transport</keyword>
<sequence length="72" mass="8453">MLRSSLYRDPWAAREAWRKHPVFSSRFQLRNFWPGFGLGTAAFAVYLAFDMLAHPANVEKLVEDARKQRKEI</sequence>
<name>A0A316Z8H4_9BASI</name>
<dbReference type="InterPro" id="IPR012576">
    <property type="entry name" value="NDUFB3"/>
</dbReference>
<accession>A0A316Z8H4</accession>
<dbReference type="GO" id="GO:0022900">
    <property type="term" value="P:electron transport chain"/>
    <property type="evidence" value="ECO:0007669"/>
    <property type="project" value="InterPro"/>
</dbReference>
<evidence type="ECO:0000256" key="3">
    <source>
        <dbReference type="ARBA" id="ARBA00005667"/>
    </source>
</evidence>
<keyword evidence="7" id="KW-0999">Mitochondrion inner membrane</keyword>
<feature type="transmembrane region" description="Helical" evidence="12">
    <location>
        <begin position="32"/>
        <end position="49"/>
    </location>
</feature>
<evidence type="ECO:0000256" key="7">
    <source>
        <dbReference type="ARBA" id="ARBA00022792"/>
    </source>
</evidence>
<keyword evidence="6 12" id="KW-0812">Transmembrane</keyword>
<evidence type="ECO:0000313" key="14">
    <source>
        <dbReference type="Proteomes" id="UP000245946"/>
    </source>
</evidence>
<reference evidence="13 14" key="1">
    <citation type="journal article" date="2018" name="Mol. Biol. Evol.">
        <title>Broad Genomic Sampling Reveals a Smut Pathogenic Ancestry of the Fungal Clade Ustilaginomycotina.</title>
        <authorList>
            <person name="Kijpornyongpan T."/>
            <person name="Mondo S.J."/>
            <person name="Barry K."/>
            <person name="Sandor L."/>
            <person name="Lee J."/>
            <person name="Lipzen A."/>
            <person name="Pangilinan J."/>
            <person name="LaButti K."/>
            <person name="Hainaut M."/>
            <person name="Henrissat B."/>
            <person name="Grigoriev I.V."/>
            <person name="Spatafora J.W."/>
            <person name="Aime M.C."/>
        </authorList>
    </citation>
    <scope>NUCLEOTIDE SEQUENCE [LARGE SCALE GENOMIC DNA]</scope>
    <source>
        <strain evidence="13 14">MCA 4186</strain>
    </source>
</reference>
<organism evidence="13 14">
    <name type="scientific">Tilletiopsis washingtonensis</name>
    <dbReference type="NCBI Taxonomy" id="58919"/>
    <lineage>
        <taxon>Eukaryota</taxon>
        <taxon>Fungi</taxon>
        <taxon>Dikarya</taxon>
        <taxon>Basidiomycota</taxon>
        <taxon>Ustilaginomycotina</taxon>
        <taxon>Exobasidiomycetes</taxon>
        <taxon>Entylomatales</taxon>
        <taxon>Entylomatales incertae sedis</taxon>
        <taxon>Tilletiopsis</taxon>
    </lineage>
</organism>
<evidence type="ECO:0000256" key="1">
    <source>
        <dbReference type="ARBA" id="ARBA00003195"/>
    </source>
</evidence>
<evidence type="ECO:0000256" key="4">
    <source>
        <dbReference type="ARBA" id="ARBA00022448"/>
    </source>
</evidence>
<proteinExistence type="inferred from homology"/>
<dbReference type="EMBL" id="KZ819295">
    <property type="protein sequence ID" value="PWN97334.1"/>
    <property type="molecule type" value="Genomic_DNA"/>
</dbReference>
<dbReference type="GO" id="GO:0005743">
    <property type="term" value="C:mitochondrial inner membrane"/>
    <property type="evidence" value="ECO:0007669"/>
    <property type="project" value="UniProtKB-SubCell"/>
</dbReference>
<dbReference type="STRING" id="58919.A0A316Z8H4"/>
<dbReference type="AlphaFoldDB" id="A0A316Z8H4"/>
<protein>
    <recommendedName>
        <fullName evidence="15">NADH-ubiquinone oxidoreductase B12 subunit</fullName>
    </recommendedName>
</protein>
<keyword evidence="9 12" id="KW-1133">Transmembrane helix</keyword>
<dbReference type="GO" id="GO:0032981">
    <property type="term" value="P:mitochondrial respiratory chain complex I assembly"/>
    <property type="evidence" value="ECO:0007669"/>
    <property type="project" value="TreeGrafter"/>
</dbReference>
<dbReference type="OrthoDB" id="521512at2759"/>
<evidence type="ECO:0000256" key="12">
    <source>
        <dbReference type="SAM" id="Phobius"/>
    </source>
</evidence>